<feature type="transmembrane region" description="Helical" evidence="1">
    <location>
        <begin position="132"/>
        <end position="154"/>
    </location>
</feature>
<name>A0A835MWR7_9ROSI</name>
<dbReference type="OrthoDB" id="665451at2759"/>
<dbReference type="Proteomes" id="UP000657918">
    <property type="component" value="Chromosome 11"/>
</dbReference>
<protein>
    <recommendedName>
        <fullName evidence="4">DUF599 domain-containing protein</fullName>
    </recommendedName>
</protein>
<gene>
    <name evidence="2" type="ORF">SADUNF_Sadunf11G0037600</name>
</gene>
<comment type="caution">
    <text evidence="2">The sequence shown here is derived from an EMBL/GenBank/DDBJ whole genome shotgun (WGS) entry which is preliminary data.</text>
</comment>
<organism evidence="2 3">
    <name type="scientific">Salix dunnii</name>
    <dbReference type="NCBI Taxonomy" id="1413687"/>
    <lineage>
        <taxon>Eukaryota</taxon>
        <taxon>Viridiplantae</taxon>
        <taxon>Streptophyta</taxon>
        <taxon>Embryophyta</taxon>
        <taxon>Tracheophyta</taxon>
        <taxon>Spermatophyta</taxon>
        <taxon>Magnoliopsida</taxon>
        <taxon>eudicotyledons</taxon>
        <taxon>Gunneridae</taxon>
        <taxon>Pentapetalae</taxon>
        <taxon>rosids</taxon>
        <taxon>fabids</taxon>
        <taxon>Malpighiales</taxon>
        <taxon>Salicaceae</taxon>
        <taxon>Saliceae</taxon>
        <taxon>Salix</taxon>
    </lineage>
</organism>
<proteinExistence type="predicted"/>
<sequence>MIGLHSLLIKRTMLSIDFHKEYLDLVLVPCGLLIMFFYHLFLLYRYHNHPGTTIFDLENVDKKLWVQRVLQGSESDINRAVNVISSDTNIATYLASVSLTLSSLIGTWLGSSSNNNIFESKRIYGDTRPFTIFIKNICLLVAFLIAFSCFVQAAKNLVHANYLMSSPDKKRAVKKIEFAVTKGGEFSFFGLRALYFALNMLLWFFGPIPMFVASVVMVIVLYYHDIHTVSLHDLYCELGLQKGRAQGAISSFSY</sequence>
<accession>A0A835MWR7</accession>
<dbReference type="PANTHER" id="PTHR31168:SF26">
    <property type="entry name" value="DUF599 DOMAIN-CONTAINING PROTEIN"/>
    <property type="match status" value="1"/>
</dbReference>
<evidence type="ECO:0000313" key="3">
    <source>
        <dbReference type="Proteomes" id="UP000657918"/>
    </source>
</evidence>
<keyword evidence="1" id="KW-0472">Membrane</keyword>
<feature type="transmembrane region" description="Helical" evidence="1">
    <location>
        <begin position="90"/>
        <end position="111"/>
    </location>
</feature>
<reference evidence="2 3" key="1">
    <citation type="submission" date="2020-10" db="EMBL/GenBank/DDBJ databases">
        <title>Plant Genome Project.</title>
        <authorList>
            <person name="Zhang R.-G."/>
        </authorList>
    </citation>
    <scope>NUCLEOTIDE SEQUENCE [LARGE SCALE GENOMIC DNA]</scope>
    <source>
        <strain evidence="2">FAFU-HL-1</strain>
        <tissue evidence="2">Leaf</tissue>
    </source>
</reference>
<feature type="transmembrane region" description="Helical" evidence="1">
    <location>
        <begin position="21"/>
        <end position="41"/>
    </location>
</feature>
<keyword evidence="1" id="KW-0812">Transmembrane</keyword>
<evidence type="ECO:0000256" key="1">
    <source>
        <dbReference type="SAM" id="Phobius"/>
    </source>
</evidence>
<feature type="transmembrane region" description="Helical" evidence="1">
    <location>
        <begin position="201"/>
        <end position="223"/>
    </location>
</feature>
<dbReference type="EMBL" id="JADGMS010000011">
    <property type="protein sequence ID" value="KAF9672398.1"/>
    <property type="molecule type" value="Genomic_DNA"/>
</dbReference>
<dbReference type="Pfam" id="PF04654">
    <property type="entry name" value="DUF599"/>
    <property type="match status" value="1"/>
</dbReference>
<keyword evidence="1" id="KW-1133">Transmembrane helix</keyword>
<dbReference type="PANTHER" id="PTHR31168">
    <property type="entry name" value="OS02G0292800 PROTEIN"/>
    <property type="match status" value="1"/>
</dbReference>
<keyword evidence="3" id="KW-1185">Reference proteome</keyword>
<evidence type="ECO:0000313" key="2">
    <source>
        <dbReference type="EMBL" id="KAF9672398.1"/>
    </source>
</evidence>
<dbReference type="InterPro" id="IPR006747">
    <property type="entry name" value="DUF599"/>
</dbReference>
<evidence type="ECO:0008006" key="4">
    <source>
        <dbReference type="Google" id="ProtNLM"/>
    </source>
</evidence>
<dbReference type="AlphaFoldDB" id="A0A835MWR7"/>